<comment type="caution">
    <text evidence="1">The sequence shown here is derived from an EMBL/GenBank/DDBJ whole genome shotgun (WGS) entry which is preliminary data.</text>
</comment>
<gene>
    <name evidence="1" type="ORF">L1987_20475</name>
</gene>
<reference evidence="1 2" key="2">
    <citation type="journal article" date="2022" name="Mol. Ecol. Resour.">
        <title>The genomes of chicory, endive, great burdock and yacon provide insights into Asteraceae paleo-polyploidization history and plant inulin production.</title>
        <authorList>
            <person name="Fan W."/>
            <person name="Wang S."/>
            <person name="Wang H."/>
            <person name="Wang A."/>
            <person name="Jiang F."/>
            <person name="Liu H."/>
            <person name="Zhao H."/>
            <person name="Xu D."/>
            <person name="Zhang Y."/>
        </authorList>
    </citation>
    <scope>NUCLEOTIDE SEQUENCE [LARGE SCALE GENOMIC DNA]</scope>
    <source>
        <strain evidence="2">cv. Yunnan</strain>
        <tissue evidence="1">Leaves</tissue>
    </source>
</reference>
<name>A0ACB9IUV2_9ASTR</name>
<accession>A0ACB9IUV2</accession>
<evidence type="ECO:0000313" key="1">
    <source>
        <dbReference type="EMBL" id="KAI3810852.1"/>
    </source>
</evidence>
<dbReference type="EMBL" id="CM042024">
    <property type="protein sequence ID" value="KAI3810852.1"/>
    <property type="molecule type" value="Genomic_DNA"/>
</dbReference>
<reference evidence="2" key="1">
    <citation type="journal article" date="2022" name="Mol. Ecol. Resour.">
        <title>The genomes of chicory, endive, great burdock and yacon provide insights into Asteraceae palaeo-polyploidization history and plant inulin production.</title>
        <authorList>
            <person name="Fan W."/>
            <person name="Wang S."/>
            <person name="Wang H."/>
            <person name="Wang A."/>
            <person name="Jiang F."/>
            <person name="Liu H."/>
            <person name="Zhao H."/>
            <person name="Xu D."/>
            <person name="Zhang Y."/>
        </authorList>
    </citation>
    <scope>NUCLEOTIDE SEQUENCE [LARGE SCALE GENOMIC DNA]</scope>
    <source>
        <strain evidence="2">cv. Yunnan</strain>
    </source>
</reference>
<proteinExistence type="predicted"/>
<keyword evidence="2" id="KW-1185">Reference proteome</keyword>
<evidence type="ECO:0000313" key="2">
    <source>
        <dbReference type="Proteomes" id="UP001056120"/>
    </source>
</evidence>
<sequence length="67" mass="7124">MTAQSEKEMEKDNVVYPDSDGGGFVSGSRRWWCPKEVVHDGSSGKGGSWLIKVVVRIGMAAVAVSGP</sequence>
<dbReference type="Proteomes" id="UP001056120">
    <property type="component" value="Linkage Group LG07"/>
</dbReference>
<organism evidence="1 2">
    <name type="scientific">Smallanthus sonchifolius</name>
    <dbReference type="NCBI Taxonomy" id="185202"/>
    <lineage>
        <taxon>Eukaryota</taxon>
        <taxon>Viridiplantae</taxon>
        <taxon>Streptophyta</taxon>
        <taxon>Embryophyta</taxon>
        <taxon>Tracheophyta</taxon>
        <taxon>Spermatophyta</taxon>
        <taxon>Magnoliopsida</taxon>
        <taxon>eudicotyledons</taxon>
        <taxon>Gunneridae</taxon>
        <taxon>Pentapetalae</taxon>
        <taxon>asterids</taxon>
        <taxon>campanulids</taxon>
        <taxon>Asterales</taxon>
        <taxon>Asteraceae</taxon>
        <taxon>Asteroideae</taxon>
        <taxon>Heliantheae alliance</taxon>
        <taxon>Millerieae</taxon>
        <taxon>Smallanthus</taxon>
    </lineage>
</organism>
<protein>
    <submittedName>
        <fullName evidence="1">Uncharacterized protein</fullName>
    </submittedName>
</protein>